<evidence type="ECO:0000313" key="3">
    <source>
        <dbReference type="Proteomes" id="UP001066276"/>
    </source>
</evidence>
<name>A0AAV7PJ17_PLEWA</name>
<gene>
    <name evidence="2" type="ORF">NDU88_005605</name>
</gene>
<keyword evidence="3" id="KW-1185">Reference proteome</keyword>
<accession>A0AAV7PJ17</accession>
<dbReference type="Proteomes" id="UP001066276">
    <property type="component" value="Chromosome 7"/>
</dbReference>
<protein>
    <submittedName>
        <fullName evidence="2">Uncharacterized protein</fullName>
    </submittedName>
</protein>
<reference evidence="2" key="1">
    <citation type="journal article" date="2022" name="bioRxiv">
        <title>Sequencing and chromosome-scale assembly of the giantPleurodeles waltlgenome.</title>
        <authorList>
            <person name="Brown T."/>
            <person name="Elewa A."/>
            <person name="Iarovenko S."/>
            <person name="Subramanian E."/>
            <person name="Araus A.J."/>
            <person name="Petzold A."/>
            <person name="Susuki M."/>
            <person name="Suzuki K.-i.T."/>
            <person name="Hayashi T."/>
            <person name="Toyoda A."/>
            <person name="Oliveira C."/>
            <person name="Osipova E."/>
            <person name="Leigh N.D."/>
            <person name="Simon A."/>
            <person name="Yun M.H."/>
        </authorList>
    </citation>
    <scope>NUCLEOTIDE SEQUENCE</scope>
    <source>
        <strain evidence="2">20211129_DDA</strain>
        <tissue evidence="2">Liver</tissue>
    </source>
</reference>
<evidence type="ECO:0000313" key="2">
    <source>
        <dbReference type="EMBL" id="KAJ1127202.1"/>
    </source>
</evidence>
<feature type="region of interest" description="Disordered" evidence="1">
    <location>
        <begin position="135"/>
        <end position="198"/>
    </location>
</feature>
<evidence type="ECO:0000256" key="1">
    <source>
        <dbReference type="SAM" id="MobiDB-lite"/>
    </source>
</evidence>
<dbReference type="AlphaFoldDB" id="A0AAV7PJ17"/>
<organism evidence="2 3">
    <name type="scientific">Pleurodeles waltl</name>
    <name type="common">Iberian ribbed newt</name>
    <dbReference type="NCBI Taxonomy" id="8319"/>
    <lineage>
        <taxon>Eukaryota</taxon>
        <taxon>Metazoa</taxon>
        <taxon>Chordata</taxon>
        <taxon>Craniata</taxon>
        <taxon>Vertebrata</taxon>
        <taxon>Euteleostomi</taxon>
        <taxon>Amphibia</taxon>
        <taxon>Batrachia</taxon>
        <taxon>Caudata</taxon>
        <taxon>Salamandroidea</taxon>
        <taxon>Salamandridae</taxon>
        <taxon>Pleurodelinae</taxon>
        <taxon>Pleurodeles</taxon>
    </lineage>
</organism>
<proteinExistence type="predicted"/>
<dbReference type="EMBL" id="JANPWB010000011">
    <property type="protein sequence ID" value="KAJ1127202.1"/>
    <property type="molecule type" value="Genomic_DNA"/>
</dbReference>
<sequence>MRSGGLMADDKVQEAFWLLSEAGRLDLVRDGALGPPLQARRAASRVAVAILACSPPHSVSATKTAVSVRGRGRARGSRRKEVGTGQGGLLPTRPSGMSQSTRRAGIPEIEKGGVGRQDGAGLVKHAECYKRDYRSARQGGGRAGTQDGQQAAGMREPLSAIMGHKQFRVKGHREGEVGSVGDPNEGETWEGTDSLSPE</sequence>
<feature type="region of interest" description="Disordered" evidence="1">
    <location>
        <begin position="62"/>
        <end position="101"/>
    </location>
</feature>
<comment type="caution">
    <text evidence="2">The sequence shown here is derived from an EMBL/GenBank/DDBJ whole genome shotgun (WGS) entry which is preliminary data.</text>
</comment>